<dbReference type="AlphaFoldDB" id="A0A1M4NHT7"/>
<dbReference type="Pfam" id="PF01856">
    <property type="entry name" value="HP_OMP"/>
    <property type="match status" value="1"/>
</dbReference>
<protein>
    <submittedName>
        <fullName evidence="1">OMP1307</fullName>
    </submittedName>
</protein>
<dbReference type="EMBL" id="LT633282">
    <property type="protein sequence ID" value="SFZ71587.1"/>
    <property type="molecule type" value="Genomic_DNA"/>
</dbReference>
<dbReference type="InterPro" id="IPR002718">
    <property type="entry name" value="OMP_Helicobacter"/>
</dbReference>
<proteinExistence type="predicted"/>
<evidence type="ECO:0000313" key="1">
    <source>
        <dbReference type="EMBL" id="SFZ71587.1"/>
    </source>
</evidence>
<sequence>MVVSKQFLSFKYSLLGVGTLTFLSLVPLSGEKNGFFVEGGLEYSYFSGLDTHVVKPATLQELIQAKQQEFVQEYITGLLALGDSLKQAEHYLNTGTTPSGVLNRTAIDEHAKSVVESTFPYGIPASITKAPYGGNLFGIDLQAGYKQFFGKKKHWGVRYYVLFSAQGGSYYNKEGGYNQSSGNLFYGVGADALYNFYQKRHKTYGVFAGVMIGGSSWFMGGAKNASGACVYTNNGKCVSMNDYYGNLTSANDGNVSRASFSPTFVQFLINVGFRTNFTRHQGFEVGMRIPTIDDPYFRITYTKIGPWGNKGTWENLTFRRGVAVYANYVYNF</sequence>
<accession>A0A1M4NHT7</accession>
<reference evidence="1" key="1">
    <citation type="submission" date="2016-10" db="EMBL/GenBank/DDBJ databases">
        <title>Proteomic and phylogenetic analysis of the outer membrane protein repertoire of gastric Helicobacter species.</title>
        <authorList>
            <person name="Joosten M."/>
        </authorList>
    </citation>
    <scope>NUCLEOTIDE SEQUENCE</scope>
    <source>
        <strain evidence="1">10</strain>
    </source>
</reference>
<organism evidence="1">
    <name type="scientific">Helicobacter bizzozeronii</name>
    <dbReference type="NCBI Taxonomy" id="56877"/>
    <lineage>
        <taxon>Bacteria</taxon>
        <taxon>Pseudomonadati</taxon>
        <taxon>Campylobacterota</taxon>
        <taxon>Epsilonproteobacteria</taxon>
        <taxon>Campylobacterales</taxon>
        <taxon>Helicobacteraceae</taxon>
        <taxon>Helicobacter</taxon>
    </lineage>
</organism>
<gene>
    <name evidence="1" type="primary">omp1307</name>
</gene>
<name>A0A1M4NHT7_HELBI</name>
<dbReference type="PRINTS" id="PR01776">
    <property type="entry name" value="HPOMPFAMILY"/>
</dbReference>